<feature type="transmembrane region" description="Helical" evidence="5">
    <location>
        <begin position="239"/>
        <end position="258"/>
    </location>
</feature>
<comment type="caution">
    <text evidence="6">The sequence shown here is derived from an EMBL/GenBank/DDBJ whole genome shotgun (WGS) entry which is preliminary data.</text>
</comment>
<dbReference type="NCBIfam" id="NF008978">
    <property type="entry name" value="PRK12324.1-4"/>
    <property type="match status" value="1"/>
</dbReference>
<organism evidence="6">
    <name type="scientific">marine sediment metagenome</name>
    <dbReference type="NCBI Taxonomy" id="412755"/>
    <lineage>
        <taxon>unclassified sequences</taxon>
        <taxon>metagenomes</taxon>
        <taxon>ecological metagenomes</taxon>
    </lineage>
</organism>
<proteinExistence type="predicted"/>
<evidence type="ECO:0000313" key="6">
    <source>
        <dbReference type="EMBL" id="GAF80071.1"/>
    </source>
</evidence>
<feature type="transmembrane region" description="Helical" evidence="5">
    <location>
        <begin position="42"/>
        <end position="63"/>
    </location>
</feature>
<dbReference type="NCBIfam" id="NF008977">
    <property type="entry name" value="PRK12324.1-2"/>
    <property type="match status" value="1"/>
</dbReference>
<evidence type="ECO:0000256" key="3">
    <source>
        <dbReference type="ARBA" id="ARBA00022989"/>
    </source>
</evidence>
<evidence type="ECO:0000256" key="1">
    <source>
        <dbReference type="ARBA" id="ARBA00004141"/>
    </source>
</evidence>
<name>X0SY78_9ZZZZ</name>
<reference evidence="6" key="1">
    <citation type="journal article" date="2014" name="Front. Microbiol.">
        <title>High frequency of phylogenetically diverse reductive dehalogenase-homologous genes in deep subseafloor sedimentary metagenomes.</title>
        <authorList>
            <person name="Kawai M."/>
            <person name="Futagami T."/>
            <person name="Toyoda A."/>
            <person name="Takaki Y."/>
            <person name="Nishi S."/>
            <person name="Hori S."/>
            <person name="Arai W."/>
            <person name="Tsubouchi T."/>
            <person name="Morono Y."/>
            <person name="Uchiyama I."/>
            <person name="Ito T."/>
            <person name="Fujiyama A."/>
            <person name="Inagaki F."/>
            <person name="Takami H."/>
        </authorList>
    </citation>
    <scope>NUCLEOTIDE SEQUENCE</scope>
    <source>
        <strain evidence="6">Expedition CK06-06</strain>
    </source>
</reference>
<dbReference type="PANTHER" id="PTHR11048:SF5">
    <property type="entry name" value="DECAPRENYL-PHOSPHATE PHOSPHORIBOSYLTRANSFERASE"/>
    <property type="match status" value="1"/>
</dbReference>
<dbReference type="EMBL" id="BARS01003258">
    <property type="protein sequence ID" value="GAF80071.1"/>
    <property type="molecule type" value="Genomic_DNA"/>
</dbReference>
<keyword evidence="4 5" id="KW-0472">Membrane</keyword>
<dbReference type="Gene3D" id="1.10.357.140">
    <property type="entry name" value="UbiA prenyltransferase"/>
    <property type="match status" value="1"/>
</dbReference>
<feature type="transmembrane region" description="Helical" evidence="5">
    <location>
        <begin position="113"/>
        <end position="131"/>
    </location>
</feature>
<dbReference type="InterPro" id="IPR044878">
    <property type="entry name" value="UbiA_sf"/>
</dbReference>
<gene>
    <name evidence="6" type="ORF">S01H1_06296</name>
</gene>
<accession>X0SY78</accession>
<dbReference type="GO" id="GO:0016765">
    <property type="term" value="F:transferase activity, transferring alkyl or aryl (other than methyl) groups"/>
    <property type="evidence" value="ECO:0007669"/>
    <property type="project" value="InterPro"/>
</dbReference>
<dbReference type="GO" id="GO:0005886">
    <property type="term" value="C:plasma membrane"/>
    <property type="evidence" value="ECO:0007669"/>
    <property type="project" value="TreeGrafter"/>
</dbReference>
<dbReference type="PANTHER" id="PTHR11048">
    <property type="entry name" value="PRENYLTRANSFERASES"/>
    <property type="match status" value="1"/>
</dbReference>
<evidence type="ECO:0000256" key="5">
    <source>
        <dbReference type="SAM" id="Phobius"/>
    </source>
</evidence>
<evidence type="ECO:0000256" key="2">
    <source>
        <dbReference type="ARBA" id="ARBA00022692"/>
    </source>
</evidence>
<dbReference type="InterPro" id="IPR039653">
    <property type="entry name" value="Prenyltransferase"/>
</dbReference>
<evidence type="ECO:0008006" key="7">
    <source>
        <dbReference type="Google" id="ProtNLM"/>
    </source>
</evidence>
<dbReference type="GO" id="GO:0009247">
    <property type="term" value="P:glycolipid biosynthetic process"/>
    <property type="evidence" value="ECO:0007669"/>
    <property type="project" value="TreeGrafter"/>
</dbReference>
<protein>
    <recommendedName>
        <fullName evidence="7">Decaprenyl-phosphate phosphoribosyltransferase</fullName>
    </recommendedName>
</protein>
<feature type="transmembrane region" description="Helical" evidence="5">
    <location>
        <begin position="83"/>
        <end position="107"/>
    </location>
</feature>
<keyword evidence="3 5" id="KW-1133">Transmembrane helix</keyword>
<feature type="transmembrane region" description="Helical" evidence="5">
    <location>
        <begin position="201"/>
        <end position="227"/>
    </location>
</feature>
<dbReference type="CDD" id="cd13963">
    <property type="entry name" value="PT_UbiA_2"/>
    <property type="match status" value="1"/>
</dbReference>
<dbReference type="AlphaFoldDB" id="X0SY78"/>
<sequence length="304" mass="33443">MAPSPENKIAALFAVLRPRQWFKNGFVAAPLLFSHQFTDVDMIIKTLVAVGGFCAISGAIYTVNDLCDRQEDQQHPIKKHRPIARGTVNTTEALVLAIISAIVGLVLSSLLNPKFLLIAGIYVLINVAYSLGIKHLAILDVMTIGAGFVLRIFAGGVAIGISPSHWLVLCTIMISLFLGFTKRRAELVSEKIEGANTRKVLADYSVGFLDQVVSLVTGATIVCYALYTVDIRTVGVFGTRAMLLTVPFVMYGMFRYIYLIYHLKEGEDPTKVITRDIPTVINLILWVIISVLVVSYGSRIDFFD</sequence>
<comment type="subcellular location">
    <subcellularLocation>
        <location evidence="1">Membrane</location>
        <topology evidence="1">Multi-pass membrane protein</topology>
    </subcellularLocation>
</comment>
<evidence type="ECO:0000256" key="4">
    <source>
        <dbReference type="ARBA" id="ARBA00023136"/>
    </source>
</evidence>
<keyword evidence="2 5" id="KW-0812">Transmembrane</keyword>
<dbReference type="InterPro" id="IPR000537">
    <property type="entry name" value="UbiA_prenyltransferase"/>
</dbReference>
<dbReference type="Pfam" id="PF01040">
    <property type="entry name" value="UbiA"/>
    <property type="match status" value="1"/>
</dbReference>
<feature type="transmembrane region" description="Helical" evidence="5">
    <location>
        <begin position="279"/>
        <end position="298"/>
    </location>
</feature>